<evidence type="ECO:0000313" key="3">
    <source>
        <dbReference type="Proteomes" id="UP000466906"/>
    </source>
</evidence>
<feature type="region of interest" description="Disordered" evidence="1">
    <location>
        <begin position="35"/>
        <end position="65"/>
    </location>
</feature>
<proteinExistence type="predicted"/>
<organism evidence="2 3">
    <name type="scientific">Mycolicibacterium alvei</name>
    <dbReference type="NCBI Taxonomy" id="67081"/>
    <lineage>
        <taxon>Bacteria</taxon>
        <taxon>Bacillati</taxon>
        <taxon>Actinomycetota</taxon>
        <taxon>Actinomycetes</taxon>
        <taxon>Mycobacteriales</taxon>
        <taxon>Mycobacteriaceae</taxon>
        <taxon>Mycolicibacterium</taxon>
    </lineage>
</organism>
<dbReference type="AlphaFoldDB" id="A0A6N4V2N1"/>
<evidence type="ECO:0000313" key="2">
    <source>
        <dbReference type="EMBL" id="BBX30393.1"/>
    </source>
</evidence>
<name>A0A6N4V2N1_9MYCO</name>
<protein>
    <recommendedName>
        <fullName evidence="4">HEAT repeat domain-containing protein</fullName>
    </recommendedName>
</protein>
<keyword evidence="3" id="KW-1185">Reference proteome</keyword>
<reference evidence="2 3" key="1">
    <citation type="journal article" date="2019" name="Emerg. Microbes Infect.">
        <title>Comprehensive subspecies identification of 175 nontuberculous mycobacteria species based on 7547 genomic profiles.</title>
        <authorList>
            <person name="Matsumoto Y."/>
            <person name="Kinjo T."/>
            <person name="Motooka D."/>
            <person name="Nabeya D."/>
            <person name="Jung N."/>
            <person name="Uechi K."/>
            <person name="Horii T."/>
            <person name="Iida T."/>
            <person name="Fujita J."/>
            <person name="Nakamura S."/>
        </authorList>
    </citation>
    <scope>NUCLEOTIDE SEQUENCE [LARGE SCALE GENOMIC DNA]</scope>
    <source>
        <strain evidence="2 3">JCM 12272</strain>
        <plasmid evidence="2">pJCM12272</plasmid>
    </source>
</reference>
<dbReference type="KEGG" id="malv:MALV_55180"/>
<keyword evidence="2" id="KW-0614">Plasmid</keyword>
<gene>
    <name evidence="2" type="ORF">MALV_55180</name>
</gene>
<sequence length="281" mass="31637">MDRDAEGGCGMDNDCDDLVASLRRGIADIEAKGSVDTRAAAAARLARKRPPKPDPTVQRPYPGMPEGEDWLDHVPAQYRHGEGGFDRQLMEDVAETGYRCYRVDQIYVRSAPKLLPVALDWLEHLEERIPGPETRHRELIRGWLIWLLNDPAARGSSRAIAVVIGQILRRDPALPSPFAAAAGQVLARIATGHEFAQIRDVFHRLPDDHHAKPLLIAYFGKVKSAESRDVILPYLRGWPVLVIPALIKMQASEVRHLIEPFLTDRSPETRRYARRAMDRLT</sequence>
<evidence type="ECO:0000256" key="1">
    <source>
        <dbReference type="SAM" id="MobiDB-lite"/>
    </source>
</evidence>
<dbReference type="Proteomes" id="UP000466906">
    <property type="component" value="Plasmid pJCM12272"/>
</dbReference>
<dbReference type="EMBL" id="AP022566">
    <property type="protein sequence ID" value="BBX30393.1"/>
    <property type="molecule type" value="Genomic_DNA"/>
</dbReference>
<accession>A0A6N4V2N1</accession>
<evidence type="ECO:0008006" key="4">
    <source>
        <dbReference type="Google" id="ProtNLM"/>
    </source>
</evidence>
<geneLocation type="plasmid" evidence="2 3">
    <name>pJCM12272</name>
</geneLocation>